<sequence>MRRESDELFLKEPIPAITIQLVLEVAVRGR</sequence>
<gene>
    <name evidence="1" type="ORF">AFUS01_LOCUS7690</name>
</gene>
<evidence type="ECO:0000313" key="1">
    <source>
        <dbReference type="EMBL" id="CAG7718289.1"/>
    </source>
</evidence>
<keyword evidence="2" id="KW-1185">Reference proteome</keyword>
<evidence type="ECO:0000313" key="2">
    <source>
        <dbReference type="Proteomes" id="UP000708208"/>
    </source>
</evidence>
<organism evidence="1 2">
    <name type="scientific">Allacma fusca</name>
    <dbReference type="NCBI Taxonomy" id="39272"/>
    <lineage>
        <taxon>Eukaryota</taxon>
        <taxon>Metazoa</taxon>
        <taxon>Ecdysozoa</taxon>
        <taxon>Arthropoda</taxon>
        <taxon>Hexapoda</taxon>
        <taxon>Collembola</taxon>
        <taxon>Symphypleona</taxon>
        <taxon>Sminthuridae</taxon>
        <taxon>Allacma</taxon>
    </lineage>
</organism>
<accession>A0A8J2JP34</accession>
<reference evidence="1" key="1">
    <citation type="submission" date="2021-06" db="EMBL/GenBank/DDBJ databases">
        <authorList>
            <person name="Hodson N. C."/>
            <person name="Mongue J. A."/>
            <person name="Jaron S. K."/>
        </authorList>
    </citation>
    <scope>NUCLEOTIDE SEQUENCE</scope>
</reference>
<dbReference type="AlphaFoldDB" id="A0A8J2JP34"/>
<dbReference type="EMBL" id="CAJVCH010052326">
    <property type="protein sequence ID" value="CAG7718289.1"/>
    <property type="molecule type" value="Genomic_DNA"/>
</dbReference>
<dbReference type="Proteomes" id="UP000708208">
    <property type="component" value="Unassembled WGS sequence"/>
</dbReference>
<protein>
    <submittedName>
        <fullName evidence="1">Uncharacterized protein</fullName>
    </submittedName>
</protein>
<feature type="non-terminal residue" evidence="1">
    <location>
        <position position="1"/>
    </location>
</feature>
<comment type="caution">
    <text evidence="1">The sequence shown here is derived from an EMBL/GenBank/DDBJ whole genome shotgun (WGS) entry which is preliminary data.</text>
</comment>
<proteinExistence type="predicted"/>
<name>A0A8J2JP34_9HEXA</name>